<dbReference type="PANTHER" id="PTHR37804">
    <property type="entry name" value="CDAA REGULATORY PROTEIN CDAR"/>
    <property type="match status" value="1"/>
</dbReference>
<dbReference type="RefSeq" id="WP_074570593.1">
    <property type="nucleotide sequence ID" value="NZ_FNJQ01000001.1"/>
</dbReference>
<evidence type="ECO:0000256" key="1">
    <source>
        <dbReference type="SAM" id="Phobius"/>
    </source>
</evidence>
<keyword evidence="1" id="KW-0472">Membrane</keyword>
<dbReference type="OrthoDB" id="9814149at2"/>
<dbReference type="Gene3D" id="2.170.120.30">
    <property type="match status" value="1"/>
</dbReference>
<sequence>MISRFRSLVQRNLAAKIVALLIAVILWGYVMNDQNPSTEGSFTAQVQLLNAPEGYKVTQGTDKIKVTVRGARSLFVSNSDADFHAYVDLRGAEEGRKEYKVRMEMPAGFELVDMTPATVEVNLDPIITRKVRADINVNGSPASGVTVASVSQASAEVLVEGPASLVTEVDRLIGYVGLTSKNDTDFALQVPLTAINAEGKEVSGITIQPSTMYVSVQMARGLTKKIVTIKPVPGDDLPDNLELVSLKPEPLQIEIAGSENIIANLTFVPTEKVSLADVLKNTNKTVKLELPSGVTVTNHDVLVHIAVKSKKTEKSME</sequence>
<protein>
    <submittedName>
        <fullName evidence="2">YbbR domain-containing protein</fullName>
    </submittedName>
</protein>
<reference evidence="2 3" key="1">
    <citation type="submission" date="2016-10" db="EMBL/GenBank/DDBJ databases">
        <authorList>
            <person name="de Groot N.N."/>
        </authorList>
    </citation>
    <scope>NUCLEOTIDE SEQUENCE [LARGE SCALE GENOMIC DNA]</scope>
    <source>
        <strain evidence="2 3">S137</strain>
    </source>
</reference>
<accession>A0A1H0M8F3</accession>
<evidence type="ECO:0000313" key="3">
    <source>
        <dbReference type="Proteomes" id="UP000182412"/>
    </source>
</evidence>
<dbReference type="Gene3D" id="2.170.120.40">
    <property type="entry name" value="YbbR-like domain"/>
    <property type="match status" value="2"/>
</dbReference>
<dbReference type="EMBL" id="FNJQ01000001">
    <property type="protein sequence ID" value="SDO76615.1"/>
    <property type="molecule type" value="Genomic_DNA"/>
</dbReference>
<dbReference type="CDD" id="cd20206">
    <property type="entry name" value="YbbR"/>
    <property type="match status" value="1"/>
</dbReference>
<dbReference type="Proteomes" id="UP000182412">
    <property type="component" value="Unassembled WGS sequence"/>
</dbReference>
<evidence type="ECO:0000313" key="2">
    <source>
        <dbReference type="EMBL" id="SDO76615.1"/>
    </source>
</evidence>
<dbReference type="InterPro" id="IPR053154">
    <property type="entry name" value="c-di-AMP_regulator"/>
</dbReference>
<name>A0A1H0M8F3_SELRU</name>
<keyword evidence="1" id="KW-0812">Transmembrane</keyword>
<dbReference type="Pfam" id="PF07949">
    <property type="entry name" value="YbbR"/>
    <property type="match status" value="3"/>
</dbReference>
<gene>
    <name evidence="2" type="ORF">SAMN05216366_10162</name>
</gene>
<keyword evidence="1" id="KW-1133">Transmembrane helix</keyword>
<dbReference type="InterPro" id="IPR012505">
    <property type="entry name" value="YbbR"/>
</dbReference>
<feature type="transmembrane region" description="Helical" evidence="1">
    <location>
        <begin position="12"/>
        <end position="30"/>
    </location>
</feature>
<organism evidence="2 3">
    <name type="scientific">Selenomonas ruminantium</name>
    <dbReference type="NCBI Taxonomy" id="971"/>
    <lineage>
        <taxon>Bacteria</taxon>
        <taxon>Bacillati</taxon>
        <taxon>Bacillota</taxon>
        <taxon>Negativicutes</taxon>
        <taxon>Selenomonadales</taxon>
        <taxon>Selenomonadaceae</taxon>
        <taxon>Selenomonas</taxon>
    </lineage>
</organism>
<proteinExistence type="predicted"/>
<dbReference type="AlphaFoldDB" id="A0A1H0M8F3"/>
<dbReference type="PANTHER" id="PTHR37804:SF1">
    <property type="entry name" value="CDAA REGULATORY PROTEIN CDAR"/>
    <property type="match status" value="1"/>
</dbReference>